<dbReference type="EMBL" id="BEXD01000113">
    <property type="protein sequence ID" value="GBB84398.1"/>
    <property type="molecule type" value="Genomic_DNA"/>
</dbReference>
<sequence length="165" mass="19497">MVYTFIIARQRLRFRLDLPYSWNTREHEYTRVAVVESDNYNNTALRYVTTSTKDILNFILLLRYNTTMLVLQTQVKNCISWHFLATFSTFEKGKFPNRQKKSKDYLNQLINIRPDENRMIHSLLSIIRSLDHQWNSSSGPGLIAKISRNGSTIFFRVEALQYGRP</sequence>
<dbReference type="Proteomes" id="UP000247702">
    <property type="component" value="Unassembled WGS sequence"/>
</dbReference>
<evidence type="ECO:0000313" key="2">
    <source>
        <dbReference type="Proteomes" id="UP000247702"/>
    </source>
</evidence>
<organism evidence="1 2">
    <name type="scientific">Rhizophagus clarus</name>
    <dbReference type="NCBI Taxonomy" id="94130"/>
    <lineage>
        <taxon>Eukaryota</taxon>
        <taxon>Fungi</taxon>
        <taxon>Fungi incertae sedis</taxon>
        <taxon>Mucoromycota</taxon>
        <taxon>Glomeromycotina</taxon>
        <taxon>Glomeromycetes</taxon>
        <taxon>Glomerales</taxon>
        <taxon>Glomeraceae</taxon>
        <taxon>Rhizophagus</taxon>
    </lineage>
</organism>
<name>A0A2Z6QUN3_9GLOM</name>
<protein>
    <submittedName>
        <fullName evidence="1">Uncharacterized protein</fullName>
    </submittedName>
</protein>
<keyword evidence="2" id="KW-1185">Reference proteome</keyword>
<reference evidence="1 2" key="1">
    <citation type="submission" date="2017-11" db="EMBL/GenBank/DDBJ databases">
        <title>The genome of Rhizophagus clarus HR1 reveals common genetic basis of auxotrophy among arbuscular mycorrhizal fungi.</title>
        <authorList>
            <person name="Kobayashi Y."/>
        </authorList>
    </citation>
    <scope>NUCLEOTIDE SEQUENCE [LARGE SCALE GENOMIC DNA]</scope>
    <source>
        <strain evidence="1 2">HR1</strain>
    </source>
</reference>
<accession>A0A2Z6QUN3</accession>
<gene>
    <name evidence="1" type="ORF">RclHR1_00110031</name>
</gene>
<evidence type="ECO:0000313" key="1">
    <source>
        <dbReference type="EMBL" id="GBB84398.1"/>
    </source>
</evidence>
<dbReference type="AlphaFoldDB" id="A0A2Z6QUN3"/>
<proteinExistence type="predicted"/>
<comment type="caution">
    <text evidence="1">The sequence shown here is derived from an EMBL/GenBank/DDBJ whole genome shotgun (WGS) entry which is preliminary data.</text>
</comment>